<accession>E5B7F2</accession>
<dbReference type="AlphaFoldDB" id="E5B7F2"/>
<dbReference type="EMBL" id="FR719192">
    <property type="protein sequence ID" value="CBX81405.1"/>
    <property type="molecule type" value="Genomic_DNA"/>
</dbReference>
<name>E5B7F2_ERWAM</name>
<organism evidence="1">
    <name type="scientific">Erwinia amylovora ATCC BAA-2158</name>
    <dbReference type="NCBI Taxonomy" id="889211"/>
    <lineage>
        <taxon>Bacteria</taxon>
        <taxon>Pseudomonadati</taxon>
        <taxon>Pseudomonadota</taxon>
        <taxon>Gammaproteobacteria</taxon>
        <taxon>Enterobacterales</taxon>
        <taxon>Erwiniaceae</taxon>
        <taxon>Erwinia</taxon>
    </lineage>
</organism>
<gene>
    <name evidence="1" type="ORF">EAIL5_2585</name>
</gene>
<sequence length="66" mass="7332">MMKPGGEAIAIFTELAQFEVRKRAVCASVARRGLHQLLLEFRFRRSVAAQISPFKAQGAFGSRLLP</sequence>
<proteinExistence type="predicted"/>
<reference evidence="1" key="1">
    <citation type="journal article" date="2011" name="J. Bacteriol.">
        <title>Genome Sequence of an Erwinia amylovora Strain with Pathogenicity Restricted to Rubus Plants.</title>
        <authorList>
            <person name="Powney R."/>
            <person name="Smits T.H."/>
            <person name="Sawbridge T."/>
            <person name="Frey B."/>
            <person name="Blom J."/>
            <person name="Frey J.E."/>
            <person name="Plummer K.M."/>
            <person name="Beer S.V."/>
            <person name="Luck J."/>
            <person name="Duffy B."/>
            <person name="Rodoni B."/>
        </authorList>
    </citation>
    <scope>NUCLEOTIDE SEQUENCE</scope>
    <source>
        <strain evidence="1">ATCC BAA-2158</strain>
    </source>
</reference>
<evidence type="ECO:0000313" key="1">
    <source>
        <dbReference type="EMBL" id="CBX81405.1"/>
    </source>
</evidence>
<protein>
    <submittedName>
        <fullName evidence="1">Uncharacterized protein</fullName>
    </submittedName>
</protein>